<gene>
    <name evidence="1" type="ORF">CKJ54_06560</name>
</gene>
<protein>
    <submittedName>
        <fullName evidence="1">Uncharacterized protein</fullName>
    </submittedName>
</protein>
<sequence>MEGINVYGPWQPKTFAAPLPRSEALQRSKSATELSIEAGIAIAALKKALGKSSETFTRSRQIIGHRSSCDCEDCMEFRFGWGRDEPFGAVGF</sequence>
<proteinExistence type="predicted"/>
<dbReference type="EMBL" id="CP023147">
    <property type="protein sequence ID" value="ASW89585.1"/>
    <property type="molecule type" value="Genomic_DNA"/>
</dbReference>
<evidence type="ECO:0000313" key="1">
    <source>
        <dbReference type="EMBL" id="ASW89585.1"/>
    </source>
</evidence>
<organism evidence="1 2">
    <name type="scientific">Mycobacterium marseillense</name>
    <dbReference type="NCBI Taxonomy" id="701042"/>
    <lineage>
        <taxon>Bacteria</taxon>
        <taxon>Bacillati</taxon>
        <taxon>Actinomycetota</taxon>
        <taxon>Actinomycetes</taxon>
        <taxon>Mycobacteriales</taxon>
        <taxon>Mycobacteriaceae</taxon>
        <taxon>Mycobacterium</taxon>
        <taxon>Mycobacterium avium complex (MAC)</taxon>
    </lineage>
</organism>
<dbReference type="RefSeq" id="WP_095576748.1">
    <property type="nucleotide sequence ID" value="NZ_CP023147.1"/>
</dbReference>
<dbReference type="AlphaFoldDB" id="A0AAC9VT98"/>
<reference evidence="1 2" key="1">
    <citation type="submission" date="2017-08" db="EMBL/GenBank/DDBJ databases">
        <title>Phylogentic analysis of Mycobacterium avium complex whole genomes.</title>
        <authorList>
            <person name="Caverly L.J."/>
            <person name="Spilker T."/>
            <person name="LiPuma J."/>
        </authorList>
    </citation>
    <scope>NUCLEOTIDE SEQUENCE [LARGE SCALE GENOMIC DNA]</scope>
    <source>
        <strain evidence="1 2">FLAC0026</strain>
    </source>
</reference>
<evidence type="ECO:0000313" key="2">
    <source>
        <dbReference type="Proteomes" id="UP000216246"/>
    </source>
</evidence>
<dbReference type="Proteomes" id="UP000216246">
    <property type="component" value="Chromosome"/>
</dbReference>
<name>A0AAC9VT98_9MYCO</name>
<accession>A0AAC9VT98</accession>
<dbReference type="KEGG" id="mmal:CKJ54_06560"/>